<proteinExistence type="predicted"/>
<evidence type="ECO:0000313" key="3">
    <source>
        <dbReference type="EMBL" id="RHY27534.1"/>
    </source>
</evidence>
<keyword evidence="4" id="KW-1185">Reference proteome</keyword>
<name>A0A3R6V868_9STRA</name>
<accession>A0A3R6V868</accession>
<organism evidence="3 4">
    <name type="scientific">Aphanomyces invadans</name>
    <dbReference type="NCBI Taxonomy" id="157072"/>
    <lineage>
        <taxon>Eukaryota</taxon>
        <taxon>Sar</taxon>
        <taxon>Stramenopiles</taxon>
        <taxon>Oomycota</taxon>
        <taxon>Saprolegniomycetes</taxon>
        <taxon>Saprolegniales</taxon>
        <taxon>Verrucalvaceae</taxon>
        <taxon>Aphanomyces</taxon>
    </lineage>
</organism>
<feature type="compositionally biased region" description="Polar residues" evidence="1">
    <location>
        <begin position="62"/>
        <end position="76"/>
    </location>
</feature>
<keyword evidence="2" id="KW-0812">Transmembrane</keyword>
<feature type="transmembrane region" description="Helical" evidence="2">
    <location>
        <begin position="106"/>
        <end position="125"/>
    </location>
</feature>
<keyword evidence="2" id="KW-0472">Membrane</keyword>
<dbReference type="AlphaFoldDB" id="A0A3R6V868"/>
<protein>
    <submittedName>
        <fullName evidence="3">Uncharacterized protein</fullName>
    </submittedName>
</protein>
<evidence type="ECO:0000256" key="2">
    <source>
        <dbReference type="SAM" id="Phobius"/>
    </source>
</evidence>
<sequence length="265" mass="28468">MGRLCLQTSAKRIPRHHMNRTTCEVAAAPAELSDTDSKPGRSAHFPICAQEPTAMFKFASGSKKSPSMNRSLNLPSTPHLPDEDETMPTPTYEQPGDRSIKNYKKVVLAIASLAVVGTVAALALYNPNASTTNASVGASVVESSPAQLPPPRAAHVPSIHGEEDAVDNLKVLQLGLELMKAKHNAMTTGELDKEKQLQLLKLKAAKSHGSSNLHHKELPLPKAKADNVLVAQVQGDEDEAARRQALKELLTSLSADVIKVPYIID</sequence>
<dbReference type="EMBL" id="QUSY01000754">
    <property type="protein sequence ID" value="RHY27534.1"/>
    <property type="molecule type" value="Genomic_DNA"/>
</dbReference>
<evidence type="ECO:0000313" key="4">
    <source>
        <dbReference type="Proteomes" id="UP000285060"/>
    </source>
</evidence>
<dbReference type="Proteomes" id="UP000285060">
    <property type="component" value="Unassembled WGS sequence"/>
</dbReference>
<reference evidence="3 4" key="1">
    <citation type="submission" date="2018-08" db="EMBL/GenBank/DDBJ databases">
        <title>Aphanomyces genome sequencing and annotation.</title>
        <authorList>
            <person name="Minardi D."/>
            <person name="Oidtmann B."/>
            <person name="Van Der Giezen M."/>
            <person name="Studholme D.J."/>
        </authorList>
    </citation>
    <scope>NUCLEOTIDE SEQUENCE [LARGE SCALE GENOMIC DNA]</scope>
    <source>
        <strain evidence="3 4">NJM0002</strain>
    </source>
</reference>
<dbReference type="VEuPathDB" id="FungiDB:H310_04358"/>
<comment type="caution">
    <text evidence="3">The sequence shown here is derived from an EMBL/GenBank/DDBJ whole genome shotgun (WGS) entry which is preliminary data.</text>
</comment>
<keyword evidence="2" id="KW-1133">Transmembrane helix</keyword>
<feature type="region of interest" description="Disordered" evidence="1">
    <location>
        <begin position="60"/>
        <end position="96"/>
    </location>
</feature>
<evidence type="ECO:0000256" key="1">
    <source>
        <dbReference type="SAM" id="MobiDB-lite"/>
    </source>
</evidence>
<gene>
    <name evidence="3" type="ORF">DYB32_006716</name>
</gene>